<dbReference type="RefSeq" id="XP_002285973.1">
    <property type="nucleotide sequence ID" value="XM_002285937.1"/>
</dbReference>
<sequence length="196" mass="22106">MKTVKLLSQSDEEFYIPLAATRLSEALNAEIECHYDEDDDDHSSTSGAGDECHGSDLTDVVTVTSAALDKVADFLTHYETVEVMLSFEPPFTSEDIHDIVQQWYADFISVDKILLLDILAAANFLSIQPLLKLAVLAISVQMNGKSPNELRPMFGISNDLNDPKEKERVRDENQWAFEARRQFESKDESRTCNNNE</sequence>
<dbReference type="AlphaFoldDB" id="B8BSW1"/>
<dbReference type="HOGENOM" id="CLU_059252_4_1_1"/>
<dbReference type="Pfam" id="PF01466">
    <property type="entry name" value="Skp1"/>
    <property type="match status" value="1"/>
</dbReference>
<dbReference type="EMBL" id="CM000638">
    <property type="protein sequence ID" value="EED95614.1"/>
    <property type="molecule type" value="Genomic_DNA"/>
</dbReference>
<dbReference type="GO" id="GO:0005737">
    <property type="term" value="C:cytoplasm"/>
    <property type="evidence" value="ECO:0000318"/>
    <property type="project" value="GO_Central"/>
</dbReference>
<dbReference type="GO" id="GO:0005634">
    <property type="term" value="C:nucleus"/>
    <property type="evidence" value="ECO:0000318"/>
    <property type="project" value="GO_Central"/>
</dbReference>
<gene>
    <name evidence="4" type="ORF">THAPSDRAFT_267929</name>
</gene>
<dbReference type="InterPro" id="IPR016072">
    <property type="entry name" value="Skp1_comp_dimer"/>
</dbReference>
<organism evidence="4 5">
    <name type="scientific">Thalassiosira pseudonana</name>
    <name type="common">Marine diatom</name>
    <name type="synonym">Cyclotella nana</name>
    <dbReference type="NCBI Taxonomy" id="35128"/>
    <lineage>
        <taxon>Eukaryota</taxon>
        <taxon>Sar</taxon>
        <taxon>Stramenopiles</taxon>
        <taxon>Ochrophyta</taxon>
        <taxon>Bacillariophyta</taxon>
        <taxon>Coscinodiscophyceae</taxon>
        <taxon>Thalassiosirophycidae</taxon>
        <taxon>Thalassiosirales</taxon>
        <taxon>Thalassiosiraceae</taxon>
        <taxon>Thalassiosira</taxon>
    </lineage>
</organism>
<dbReference type="InterPro" id="IPR036296">
    <property type="entry name" value="SKP1-like_dim_sf"/>
</dbReference>
<keyword evidence="2" id="KW-0833">Ubl conjugation pathway</keyword>
<dbReference type="SUPFAM" id="SSF81382">
    <property type="entry name" value="Skp1 dimerisation domain-like"/>
    <property type="match status" value="1"/>
</dbReference>
<evidence type="ECO:0000313" key="4">
    <source>
        <dbReference type="EMBL" id="EED95614.1"/>
    </source>
</evidence>
<accession>B8BSW1</accession>
<feature type="non-terminal residue" evidence="4">
    <location>
        <position position="196"/>
    </location>
</feature>
<protein>
    <recommendedName>
        <fullName evidence="3">SKP1 component dimerisation domain-containing protein</fullName>
    </recommendedName>
</protein>
<dbReference type="Proteomes" id="UP000001449">
    <property type="component" value="Chromosome 1"/>
</dbReference>
<dbReference type="InParanoid" id="B8BSW1"/>
<dbReference type="FunFam" id="3.30.710.10:FF:000306">
    <property type="entry name" value="Putative skp1 protein"/>
    <property type="match status" value="1"/>
</dbReference>
<dbReference type="SMART" id="SM00512">
    <property type="entry name" value="Skp1"/>
    <property type="match status" value="1"/>
</dbReference>
<dbReference type="STRING" id="35128.B8BSW1"/>
<name>B8BSW1_THAPS</name>
<comment type="similarity">
    <text evidence="1">Belongs to the SKP1 family.</text>
</comment>
<dbReference type="KEGG" id="tps:THAPSDRAFT_267929"/>
<dbReference type="InterPro" id="IPR001232">
    <property type="entry name" value="SKP1-like"/>
</dbReference>
<evidence type="ECO:0000256" key="2">
    <source>
        <dbReference type="ARBA" id="ARBA00022786"/>
    </source>
</evidence>
<dbReference type="eggNOG" id="KOG1724">
    <property type="taxonomic scope" value="Eukaryota"/>
</dbReference>
<evidence type="ECO:0000259" key="3">
    <source>
        <dbReference type="Pfam" id="PF01466"/>
    </source>
</evidence>
<dbReference type="PaxDb" id="35128-Thaps267929"/>
<dbReference type="GeneID" id="7445117"/>
<dbReference type="PANTHER" id="PTHR11165">
    <property type="entry name" value="SKP1"/>
    <property type="match status" value="1"/>
</dbReference>
<evidence type="ECO:0000256" key="1">
    <source>
        <dbReference type="ARBA" id="ARBA00009993"/>
    </source>
</evidence>
<dbReference type="Gene3D" id="3.30.710.10">
    <property type="entry name" value="Potassium Channel Kv1.1, Chain A"/>
    <property type="match status" value="1"/>
</dbReference>
<keyword evidence="5" id="KW-1185">Reference proteome</keyword>
<dbReference type="InterPro" id="IPR016897">
    <property type="entry name" value="SKP1"/>
</dbReference>
<dbReference type="PIRSF" id="PIRSF028729">
    <property type="entry name" value="E3_ubiquit_lig_SCF_Skp"/>
    <property type="match status" value="1"/>
</dbReference>
<dbReference type="InterPro" id="IPR011333">
    <property type="entry name" value="SKP1/BTB/POZ_sf"/>
</dbReference>
<dbReference type="GO" id="GO:0097602">
    <property type="term" value="F:cullin family protein binding"/>
    <property type="evidence" value="ECO:0000318"/>
    <property type="project" value="GO_Central"/>
</dbReference>
<dbReference type="GO" id="GO:0031146">
    <property type="term" value="P:SCF-dependent proteasomal ubiquitin-dependent protein catabolic process"/>
    <property type="evidence" value="ECO:0000318"/>
    <property type="project" value="GO_Central"/>
</dbReference>
<proteinExistence type="inferred from homology"/>
<evidence type="ECO:0000313" key="5">
    <source>
        <dbReference type="Proteomes" id="UP000001449"/>
    </source>
</evidence>
<reference evidence="4 5" key="2">
    <citation type="journal article" date="2008" name="Nature">
        <title>The Phaeodactylum genome reveals the evolutionary history of diatom genomes.</title>
        <authorList>
            <person name="Bowler C."/>
            <person name="Allen A.E."/>
            <person name="Badger J.H."/>
            <person name="Grimwood J."/>
            <person name="Jabbari K."/>
            <person name="Kuo A."/>
            <person name="Maheswari U."/>
            <person name="Martens C."/>
            <person name="Maumus F."/>
            <person name="Otillar R.P."/>
            <person name="Rayko E."/>
            <person name="Salamov A."/>
            <person name="Vandepoele K."/>
            <person name="Beszteri B."/>
            <person name="Gruber A."/>
            <person name="Heijde M."/>
            <person name="Katinka M."/>
            <person name="Mock T."/>
            <person name="Valentin K."/>
            <person name="Verret F."/>
            <person name="Berges J.A."/>
            <person name="Brownlee C."/>
            <person name="Cadoret J.P."/>
            <person name="Chiovitti A."/>
            <person name="Choi C.J."/>
            <person name="Coesel S."/>
            <person name="De Martino A."/>
            <person name="Detter J.C."/>
            <person name="Durkin C."/>
            <person name="Falciatore A."/>
            <person name="Fournet J."/>
            <person name="Haruta M."/>
            <person name="Huysman M.J."/>
            <person name="Jenkins B.D."/>
            <person name="Jiroutova K."/>
            <person name="Jorgensen R.E."/>
            <person name="Joubert Y."/>
            <person name="Kaplan A."/>
            <person name="Kroger N."/>
            <person name="Kroth P.G."/>
            <person name="La Roche J."/>
            <person name="Lindquist E."/>
            <person name="Lommer M."/>
            <person name="Martin-Jezequel V."/>
            <person name="Lopez P.J."/>
            <person name="Lucas S."/>
            <person name="Mangogna M."/>
            <person name="McGinnis K."/>
            <person name="Medlin L.K."/>
            <person name="Montsant A."/>
            <person name="Oudot-Le Secq M.P."/>
            <person name="Napoli C."/>
            <person name="Obornik M."/>
            <person name="Parker M.S."/>
            <person name="Petit J.L."/>
            <person name="Porcel B.M."/>
            <person name="Poulsen N."/>
            <person name="Robison M."/>
            <person name="Rychlewski L."/>
            <person name="Rynearson T.A."/>
            <person name="Schmutz J."/>
            <person name="Shapiro H."/>
            <person name="Siaut M."/>
            <person name="Stanley M."/>
            <person name="Sussman M.R."/>
            <person name="Taylor A.R."/>
            <person name="Vardi A."/>
            <person name="von Dassow P."/>
            <person name="Vyverman W."/>
            <person name="Willis A."/>
            <person name="Wyrwicz L.S."/>
            <person name="Rokhsar D.S."/>
            <person name="Weissenbach J."/>
            <person name="Armbrust E.V."/>
            <person name="Green B.R."/>
            <person name="Van de Peer Y."/>
            <person name="Grigoriev I.V."/>
        </authorList>
    </citation>
    <scope>NUCLEOTIDE SEQUENCE [LARGE SCALE GENOMIC DNA]</scope>
    <source>
        <strain evidence="4 5">CCMP1335</strain>
    </source>
</reference>
<reference evidence="4 5" key="1">
    <citation type="journal article" date="2004" name="Science">
        <title>The genome of the diatom Thalassiosira pseudonana: ecology, evolution, and metabolism.</title>
        <authorList>
            <person name="Armbrust E.V."/>
            <person name="Berges J.A."/>
            <person name="Bowler C."/>
            <person name="Green B.R."/>
            <person name="Martinez D."/>
            <person name="Putnam N.H."/>
            <person name="Zhou S."/>
            <person name="Allen A.E."/>
            <person name="Apt K.E."/>
            <person name="Bechner M."/>
            <person name="Brzezinski M.A."/>
            <person name="Chaal B.K."/>
            <person name="Chiovitti A."/>
            <person name="Davis A.K."/>
            <person name="Demarest M.S."/>
            <person name="Detter J.C."/>
            <person name="Glavina T."/>
            <person name="Goodstein D."/>
            <person name="Hadi M.Z."/>
            <person name="Hellsten U."/>
            <person name="Hildebrand M."/>
            <person name="Jenkins B.D."/>
            <person name="Jurka J."/>
            <person name="Kapitonov V.V."/>
            <person name="Kroger N."/>
            <person name="Lau W.W."/>
            <person name="Lane T.W."/>
            <person name="Larimer F.W."/>
            <person name="Lippmeier J.C."/>
            <person name="Lucas S."/>
            <person name="Medina M."/>
            <person name="Montsant A."/>
            <person name="Obornik M."/>
            <person name="Parker M.S."/>
            <person name="Palenik B."/>
            <person name="Pazour G.J."/>
            <person name="Richardson P.M."/>
            <person name="Rynearson T.A."/>
            <person name="Saito M.A."/>
            <person name="Schwartz D.C."/>
            <person name="Thamatrakoln K."/>
            <person name="Valentin K."/>
            <person name="Vardi A."/>
            <person name="Wilkerson F.P."/>
            <person name="Rokhsar D.S."/>
        </authorList>
    </citation>
    <scope>NUCLEOTIDE SEQUENCE [LARGE SCALE GENOMIC DNA]</scope>
    <source>
        <strain evidence="4 5">CCMP1335</strain>
    </source>
</reference>
<feature type="domain" description="SKP1 component dimerisation" evidence="3">
    <location>
        <begin position="128"/>
        <end position="176"/>
    </location>
</feature>